<dbReference type="GO" id="GO:0043546">
    <property type="term" value="F:molybdopterin cofactor binding"/>
    <property type="evidence" value="ECO:0007669"/>
    <property type="project" value="InterPro"/>
</dbReference>
<dbReference type="Gene3D" id="3.40.50.740">
    <property type="match status" value="2"/>
</dbReference>
<dbReference type="InterPro" id="IPR006656">
    <property type="entry name" value="Mopterin_OxRdtase"/>
</dbReference>
<feature type="domain" description="Molybdopterin oxidoreductase" evidence="6">
    <location>
        <begin position="228"/>
        <end position="734"/>
    </location>
</feature>
<comment type="similarity">
    <text evidence="2">Belongs to the prokaryotic molybdopterin-containing oxidoreductase family.</text>
</comment>
<dbReference type="SUPFAM" id="SSF50692">
    <property type="entry name" value="ADC-like"/>
    <property type="match status" value="1"/>
</dbReference>
<evidence type="ECO:0000256" key="4">
    <source>
        <dbReference type="ARBA" id="ARBA00022723"/>
    </source>
</evidence>
<dbReference type="InterPro" id="IPR006657">
    <property type="entry name" value="MoPterin_dinucl-bd_dom"/>
</dbReference>
<organism evidence="9 10">
    <name type="scientific">Candidatus Eubacterium avistercoris</name>
    <dbReference type="NCBI Taxonomy" id="2838567"/>
    <lineage>
        <taxon>Bacteria</taxon>
        <taxon>Bacillati</taxon>
        <taxon>Bacillota</taxon>
        <taxon>Clostridia</taxon>
        <taxon>Eubacteriales</taxon>
        <taxon>Eubacteriaceae</taxon>
        <taxon>Eubacterium</taxon>
    </lineage>
</organism>
<evidence type="ECO:0000259" key="7">
    <source>
        <dbReference type="Pfam" id="PF01568"/>
    </source>
</evidence>
<dbReference type="Gene3D" id="2.20.25.340">
    <property type="match status" value="1"/>
</dbReference>
<dbReference type="SUPFAM" id="SSF53706">
    <property type="entry name" value="Formate dehydrogenase/DMSO reductase, domains 1-3"/>
    <property type="match status" value="1"/>
</dbReference>
<dbReference type="GO" id="GO:0016491">
    <property type="term" value="F:oxidoreductase activity"/>
    <property type="evidence" value="ECO:0007669"/>
    <property type="project" value="UniProtKB-KW"/>
</dbReference>
<dbReference type="Gene3D" id="2.40.40.20">
    <property type="match status" value="1"/>
</dbReference>
<feature type="domain" description="Pyrogallol hydroxytransferase large subunit-like N-terminal" evidence="8">
    <location>
        <begin position="169"/>
        <end position="220"/>
    </location>
</feature>
<comment type="caution">
    <text evidence="9">The sequence shown here is derived from an EMBL/GenBank/DDBJ whole genome shotgun (WGS) entry which is preliminary data.</text>
</comment>
<evidence type="ECO:0000256" key="3">
    <source>
        <dbReference type="ARBA" id="ARBA00022505"/>
    </source>
</evidence>
<gene>
    <name evidence="9" type="ORF">IAA08_04885</name>
</gene>
<dbReference type="Gene3D" id="3.40.228.10">
    <property type="entry name" value="Dimethylsulfoxide Reductase, domain 2"/>
    <property type="match status" value="1"/>
</dbReference>
<keyword evidence="3" id="KW-0500">Molybdenum</keyword>
<dbReference type="InterPro" id="IPR050612">
    <property type="entry name" value="Prok_Mopterin_Oxidored"/>
</dbReference>
<dbReference type="Pfam" id="PF21423">
    <property type="entry name" value="AhtL-like_1st"/>
    <property type="match status" value="1"/>
</dbReference>
<protein>
    <submittedName>
        <fullName evidence="9">Molybdopterin-dependent oxidoreductase</fullName>
    </submittedName>
</protein>
<dbReference type="Proteomes" id="UP000824024">
    <property type="component" value="Unassembled WGS sequence"/>
</dbReference>
<dbReference type="GO" id="GO:0009055">
    <property type="term" value="F:electron transfer activity"/>
    <property type="evidence" value="ECO:0007669"/>
    <property type="project" value="TreeGrafter"/>
</dbReference>
<reference evidence="9" key="2">
    <citation type="submission" date="2021-04" db="EMBL/GenBank/DDBJ databases">
        <authorList>
            <person name="Gilroy R."/>
        </authorList>
    </citation>
    <scope>NUCLEOTIDE SEQUENCE</scope>
    <source>
        <strain evidence="9">CHK192-9172</strain>
    </source>
</reference>
<evidence type="ECO:0000313" key="9">
    <source>
        <dbReference type="EMBL" id="HIZ07255.1"/>
    </source>
</evidence>
<sequence length="1009" mass="113570">MGKRIVDKKIVDKTLSTLNKTALTGTLFVLDKMLNGLAAACPEFKEEWKDKELKVQIRIRDNSAGRQIVFSGGRVSGRNGIFRDSSVDMIFEEESVAMRVMTGMMMGKQDEFVNAAKNGQIVLNGPDSDAMWFSGLLLKIFAFDVLYLKNYGTKMPNGEVRYVNGTNGGPVFVYVKDGKIVRMTPIELDEEDAESWTIRAKGKKFTPPRRTTVAPYAFWKSLIYSDKRVLYPMKRVDFDPNGERNPQNRGVSGYERISWDEALDIVSSEIIRTRRENGPGSVFFTCGSHHTWGNIGYYLSAAKRFFNCLGATTAALNPDSWEGFAWGASHHYGGSARNGGCEPFSTVEDCMQNSDMIVFWSSDPETTAGVYGAQEGTIRRSWIKDLGIKTVHIDPYLNSTAAFVGGRWISPKPASDAAMAIAIANVWMTEGTYDKEYVATRTYGFDKWKAYVMGETDGVPKTPEWQEEITGVPARIVRALAQEWARNKTYLACGGITSFGGAGRCAFGTEWARAMVCLIFMQGCGKPGINMGGLQYGTPLDTRFWFPGYADGGFSGDFIGTGAGVALYNRLPQSPSVNSEYQQIPRLRIPEAIIEKHAEAHNMPVYSVHGQFSKVSYPAPGHSPVKMYYKYGGSHIGTQPQSKRFAQMYRADSLEFVVNQAIWFEGETKFADVILPACTNFERWDIGEFGSCGGYIDKSYLQNNYRVCFVQHKCIEPLGESKSDFDIFQAVANRLGLWQVFSEGNSAYDWAKRYFDSTDLKKKISWHHLLKKGYYVVPPLPEDRRDPVAFSWFAKGIKKNTPELAPLPSEYYGRYNEGLQTPSGLFEFECQTLKRFDENDEDRMPICMYHENWEGVEAKDIYEKYPLQLISPHAKYSFHTMGDGKDSNINDISEHRRLIDGFYYWIFRMNPKDAQDRGLKQDDIVEVYNDRGNVLCALDITERVPQGTVHSYEACSDYIPLGEPGGDGVVEKNGCINNLTTSRFLVKHAHGMAVNSCLVEVRKWEGETK</sequence>
<evidence type="ECO:0000256" key="1">
    <source>
        <dbReference type="ARBA" id="ARBA00001942"/>
    </source>
</evidence>
<dbReference type="GO" id="GO:0009061">
    <property type="term" value="P:anaerobic respiration"/>
    <property type="evidence" value="ECO:0007669"/>
    <property type="project" value="TreeGrafter"/>
</dbReference>
<evidence type="ECO:0000256" key="5">
    <source>
        <dbReference type="ARBA" id="ARBA00023002"/>
    </source>
</evidence>
<dbReference type="GO" id="GO:0030288">
    <property type="term" value="C:outer membrane-bounded periplasmic space"/>
    <property type="evidence" value="ECO:0007669"/>
    <property type="project" value="TreeGrafter"/>
</dbReference>
<keyword evidence="5" id="KW-0560">Oxidoreductase</keyword>
<feature type="domain" description="Molybdopterin dinucleotide-binding" evidence="7">
    <location>
        <begin position="867"/>
        <end position="997"/>
    </location>
</feature>
<proteinExistence type="inferred from homology"/>
<dbReference type="PANTHER" id="PTHR43742">
    <property type="entry name" value="TRIMETHYLAMINE-N-OXIDE REDUCTASE"/>
    <property type="match status" value="1"/>
</dbReference>
<reference evidence="9" key="1">
    <citation type="journal article" date="2021" name="PeerJ">
        <title>Extensive microbial diversity within the chicken gut microbiome revealed by metagenomics and culture.</title>
        <authorList>
            <person name="Gilroy R."/>
            <person name="Ravi A."/>
            <person name="Getino M."/>
            <person name="Pursley I."/>
            <person name="Horton D.L."/>
            <person name="Alikhan N.F."/>
            <person name="Baker D."/>
            <person name="Gharbi K."/>
            <person name="Hall N."/>
            <person name="Watson M."/>
            <person name="Adriaenssens E.M."/>
            <person name="Foster-Nyarko E."/>
            <person name="Jarju S."/>
            <person name="Secka A."/>
            <person name="Antonio M."/>
            <person name="Oren A."/>
            <person name="Chaudhuri R.R."/>
            <person name="La Ragione R."/>
            <person name="Hildebrand F."/>
            <person name="Pallen M.J."/>
        </authorList>
    </citation>
    <scope>NUCLEOTIDE SEQUENCE</scope>
    <source>
        <strain evidence="9">CHK192-9172</strain>
    </source>
</reference>
<comment type="cofactor">
    <cofactor evidence="1">
        <name>Mo-bis(molybdopterin guanine dinucleotide)</name>
        <dbReference type="ChEBI" id="CHEBI:60539"/>
    </cofactor>
</comment>
<dbReference type="AlphaFoldDB" id="A0A9D2IFM1"/>
<evidence type="ECO:0000313" key="10">
    <source>
        <dbReference type="Proteomes" id="UP000824024"/>
    </source>
</evidence>
<dbReference type="Pfam" id="PF00384">
    <property type="entry name" value="Molybdopterin"/>
    <property type="match status" value="1"/>
</dbReference>
<dbReference type="Pfam" id="PF01568">
    <property type="entry name" value="Molydop_binding"/>
    <property type="match status" value="1"/>
</dbReference>
<dbReference type="InterPro" id="IPR049032">
    <property type="entry name" value="AhtL-like_N"/>
</dbReference>
<keyword evidence="4" id="KW-0479">Metal-binding</keyword>
<name>A0A9D2IFM1_9FIRM</name>
<evidence type="ECO:0000256" key="2">
    <source>
        <dbReference type="ARBA" id="ARBA00010312"/>
    </source>
</evidence>
<accession>A0A9D2IFM1</accession>
<dbReference type="EMBL" id="DXCH01000138">
    <property type="protein sequence ID" value="HIZ07255.1"/>
    <property type="molecule type" value="Genomic_DNA"/>
</dbReference>
<dbReference type="PANTHER" id="PTHR43742:SF10">
    <property type="entry name" value="TRIMETHYLAMINE-N-OXIDE REDUCTASE 2"/>
    <property type="match status" value="1"/>
</dbReference>
<evidence type="ECO:0000259" key="6">
    <source>
        <dbReference type="Pfam" id="PF00384"/>
    </source>
</evidence>
<dbReference type="InterPro" id="IPR009010">
    <property type="entry name" value="Asp_de-COase-like_dom_sf"/>
</dbReference>
<dbReference type="GO" id="GO:0030151">
    <property type="term" value="F:molybdenum ion binding"/>
    <property type="evidence" value="ECO:0007669"/>
    <property type="project" value="TreeGrafter"/>
</dbReference>
<evidence type="ECO:0000259" key="8">
    <source>
        <dbReference type="Pfam" id="PF21423"/>
    </source>
</evidence>